<comment type="caution">
    <text evidence="6">The sequence shown here is derived from an EMBL/GenBank/DDBJ whole genome shotgun (WGS) entry which is preliminary data.</text>
</comment>
<dbReference type="Pfam" id="PF04079">
    <property type="entry name" value="SMC_ScpB"/>
    <property type="match status" value="1"/>
</dbReference>
<keyword evidence="3" id="KW-0159">Chromosome partition</keyword>
<dbReference type="InterPro" id="IPR036388">
    <property type="entry name" value="WH-like_DNA-bd_sf"/>
</dbReference>
<evidence type="ECO:0000256" key="5">
    <source>
        <dbReference type="SAM" id="MobiDB-lite"/>
    </source>
</evidence>
<accession>A0A1G2DLP2</accession>
<dbReference type="EMBL" id="MHLP01000004">
    <property type="protein sequence ID" value="OGZ13728.1"/>
    <property type="molecule type" value="Genomic_DNA"/>
</dbReference>
<feature type="region of interest" description="Disordered" evidence="5">
    <location>
        <begin position="179"/>
        <end position="230"/>
    </location>
</feature>
<dbReference type="AlphaFoldDB" id="A0A1G2DLP2"/>
<reference evidence="6 7" key="1">
    <citation type="journal article" date="2016" name="Nat. Commun.">
        <title>Thousands of microbial genomes shed light on interconnected biogeochemical processes in an aquifer system.</title>
        <authorList>
            <person name="Anantharaman K."/>
            <person name="Brown C.T."/>
            <person name="Hug L.A."/>
            <person name="Sharon I."/>
            <person name="Castelle C.J."/>
            <person name="Probst A.J."/>
            <person name="Thomas B.C."/>
            <person name="Singh A."/>
            <person name="Wilkins M.J."/>
            <person name="Karaoz U."/>
            <person name="Brodie E.L."/>
            <person name="Williams K.H."/>
            <person name="Hubbard S.S."/>
            <person name="Banfield J.F."/>
        </authorList>
    </citation>
    <scope>NUCLEOTIDE SEQUENCE [LARGE SCALE GENOMIC DNA]</scope>
</reference>
<dbReference type="STRING" id="1798665.A2942_02020"/>
<keyword evidence="1" id="KW-0963">Cytoplasm</keyword>
<name>A0A1G2DLP2_9BACT</name>
<keyword evidence="2" id="KW-0132">Cell division</keyword>
<feature type="compositionally biased region" description="Basic and acidic residues" evidence="5">
    <location>
        <begin position="220"/>
        <end position="230"/>
    </location>
</feature>
<evidence type="ECO:0000256" key="3">
    <source>
        <dbReference type="ARBA" id="ARBA00022829"/>
    </source>
</evidence>
<dbReference type="NCBIfam" id="TIGR00281">
    <property type="entry name" value="SMC-Scp complex subunit ScpB"/>
    <property type="match status" value="1"/>
</dbReference>
<keyword evidence="4" id="KW-0131">Cell cycle</keyword>
<evidence type="ECO:0000256" key="2">
    <source>
        <dbReference type="ARBA" id="ARBA00022618"/>
    </source>
</evidence>
<organism evidence="6 7">
    <name type="scientific">Candidatus Lloydbacteria bacterium RIFCSPLOWO2_01_FULL_50_20</name>
    <dbReference type="NCBI Taxonomy" id="1798665"/>
    <lineage>
        <taxon>Bacteria</taxon>
        <taxon>Candidatus Lloydiibacteriota</taxon>
    </lineage>
</organism>
<dbReference type="Gene3D" id="1.10.10.10">
    <property type="entry name" value="Winged helix-like DNA-binding domain superfamily/Winged helix DNA-binding domain"/>
    <property type="match status" value="2"/>
</dbReference>
<evidence type="ECO:0000313" key="7">
    <source>
        <dbReference type="Proteomes" id="UP000178534"/>
    </source>
</evidence>
<dbReference type="PANTHER" id="PTHR34298">
    <property type="entry name" value="SEGREGATION AND CONDENSATION PROTEIN B"/>
    <property type="match status" value="1"/>
</dbReference>
<gene>
    <name evidence="6" type="ORF">A2942_02020</name>
</gene>
<dbReference type="InterPro" id="IPR036390">
    <property type="entry name" value="WH_DNA-bd_sf"/>
</dbReference>
<sequence>MELPKSLSAILFYQAEPMTIKRLAGFLKRSEGEIRDGLLLLEDALHGTGIRLIRNGDQVTLGTMPEASALIETMTKEELSRDLSKASLETLAIILYKGPVTRSEIDYVRGVNSTFILRNLLIRGLIERVDNPADQRSFLYKPTFQLLEYMGVSRVEDLPKHSETIAALTQFISTKEEEEYRLEHAEGVPDDTASGTTPEEEADVEETDEAGENFDDEELEEHRKKDQLEV</sequence>
<dbReference type="SUPFAM" id="SSF46785">
    <property type="entry name" value="Winged helix' DNA-binding domain"/>
    <property type="match status" value="2"/>
</dbReference>
<proteinExistence type="predicted"/>
<evidence type="ECO:0000256" key="4">
    <source>
        <dbReference type="ARBA" id="ARBA00023306"/>
    </source>
</evidence>
<dbReference type="GO" id="GO:0051304">
    <property type="term" value="P:chromosome separation"/>
    <property type="evidence" value="ECO:0007669"/>
    <property type="project" value="InterPro"/>
</dbReference>
<evidence type="ECO:0000256" key="1">
    <source>
        <dbReference type="ARBA" id="ARBA00022490"/>
    </source>
</evidence>
<evidence type="ECO:0000313" key="6">
    <source>
        <dbReference type="EMBL" id="OGZ13728.1"/>
    </source>
</evidence>
<dbReference type="Proteomes" id="UP000178534">
    <property type="component" value="Unassembled WGS sequence"/>
</dbReference>
<dbReference type="InterPro" id="IPR005234">
    <property type="entry name" value="ScpB_csome_segregation"/>
</dbReference>
<protein>
    <submittedName>
        <fullName evidence="6">SMC-Scp complex subunit ScpB</fullName>
    </submittedName>
</protein>
<dbReference type="GO" id="GO:0051301">
    <property type="term" value="P:cell division"/>
    <property type="evidence" value="ECO:0007669"/>
    <property type="project" value="UniProtKB-KW"/>
</dbReference>
<dbReference type="PANTHER" id="PTHR34298:SF2">
    <property type="entry name" value="SEGREGATION AND CONDENSATION PROTEIN B"/>
    <property type="match status" value="1"/>
</dbReference>
<feature type="compositionally biased region" description="Acidic residues" evidence="5">
    <location>
        <begin position="198"/>
        <end position="219"/>
    </location>
</feature>